<dbReference type="EMBL" id="OZ034826">
    <property type="protein sequence ID" value="CAL1681486.1"/>
    <property type="molecule type" value="Genomic_DNA"/>
</dbReference>
<proteinExistence type="predicted"/>
<name>A0AAV2NPP6_9HYME</name>
<dbReference type="AlphaFoldDB" id="A0AAV2NPP6"/>
<sequence>MDSIETPQTIEVDRRCLLLPLINKLNSISENPREAIIELELLSEFPTHEVVLLELKFSPRKTIEHIIKTHAIIERQIRLRSDLLRIVIYKYWEPDSLRYRHFKFSNNMSLAKDIFIICYLQHLLIKSESFAVEAILSLHCMMKGKYDIKYDLMTYVDQNAITTFSIAYSFPSISFQWYGFQPDVDKSQNFSHFTFTTFPDLILEPFHWHPMIASIIPRLENSKFVPIALLTAINVKTNQIVKDHNGPNYTDRSLNVIYQRILELNLCNVFPVSLKLKLCKMWGIVYIERGSEYKYSDYFTTYRSVAMNIISELKSQDPDLQTILSEIDLEI</sequence>
<keyword evidence="2" id="KW-1185">Reference proteome</keyword>
<gene>
    <name evidence="1" type="ORF">LPLAT_LOCUS7506</name>
</gene>
<dbReference type="Proteomes" id="UP001497644">
    <property type="component" value="Chromosome 3"/>
</dbReference>
<evidence type="ECO:0000313" key="1">
    <source>
        <dbReference type="EMBL" id="CAL1681486.1"/>
    </source>
</evidence>
<reference evidence="1" key="1">
    <citation type="submission" date="2024-04" db="EMBL/GenBank/DDBJ databases">
        <authorList>
            <consortium name="Molecular Ecology Group"/>
        </authorList>
    </citation>
    <scope>NUCLEOTIDE SEQUENCE</scope>
</reference>
<evidence type="ECO:0000313" key="2">
    <source>
        <dbReference type="Proteomes" id="UP001497644"/>
    </source>
</evidence>
<protein>
    <submittedName>
        <fullName evidence="1">Uncharacterized protein</fullName>
    </submittedName>
</protein>
<accession>A0AAV2NPP6</accession>
<organism evidence="1 2">
    <name type="scientific">Lasius platythorax</name>
    <dbReference type="NCBI Taxonomy" id="488582"/>
    <lineage>
        <taxon>Eukaryota</taxon>
        <taxon>Metazoa</taxon>
        <taxon>Ecdysozoa</taxon>
        <taxon>Arthropoda</taxon>
        <taxon>Hexapoda</taxon>
        <taxon>Insecta</taxon>
        <taxon>Pterygota</taxon>
        <taxon>Neoptera</taxon>
        <taxon>Endopterygota</taxon>
        <taxon>Hymenoptera</taxon>
        <taxon>Apocrita</taxon>
        <taxon>Aculeata</taxon>
        <taxon>Formicoidea</taxon>
        <taxon>Formicidae</taxon>
        <taxon>Formicinae</taxon>
        <taxon>Lasius</taxon>
        <taxon>Lasius</taxon>
    </lineage>
</organism>